<accession>A0AAD5WJP6</accession>
<evidence type="ECO:0000313" key="2">
    <source>
        <dbReference type="Proteomes" id="UP001196413"/>
    </source>
</evidence>
<dbReference type="Proteomes" id="UP001196413">
    <property type="component" value="Unassembled WGS sequence"/>
</dbReference>
<sequence length="80" mass="8934">MPTATSDHLVHDRPPLYAIGKTQAYLLSLVASSRPIVMLKSYDQLVDEKLLPNDIYGSSIRFRSHVRSTTSAISHSNDYS</sequence>
<gene>
    <name evidence="1" type="ORF">KIN20_035431</name>
</gene>
<dbReference type="EMBL" id="JAHQIW010007224">
    <property type="protein sequence ID" value="KAJ1373099.1"/>
    <property type="molecule type" value="Genomic_DNA"/>
</dbReference>
<keyword evidence="2" id="KW-1185">Reference proteome</keyword>
<comment type="caution">
    <text evidence="1">The sequence shown here is derived from an EMBL/GenBank/DDBJ whole genome shotgun (WGS) entry which is preliminary data.</text>
</comment>
<proteinExistence type="predicted"/>
<dbReference type="AlphaFoldDB" id="A0AAD5WJP6"/>
<organism evidence="1 2">
    <name type="scientific">Parelaphostrongylus tenuis</name>
    <name type="common">Meningeal worm</name>
    <dbReference type="NCBI Taxonomy" id="148309"/>
    <lineage>
        <taxon>Eukaryota</taxon>
        <taxon>Metazoa</taxon>
        <taxon>Ecdysozoa</taxon>
        <taxon>Nematoda</taxon>
        <taxon>Chromadorea</taxon>
        <taxon>Rhabditida</taxon>
        <taxon>Rhabditina</taxon>
        <taxon>Rhabditomorpha</taxon>
        <taxon>Strongyloidea</taxon>
        <taxon>Metastrongylidae</taxon>
        <taxon>Parelaphostrongylus</taxon>
    </lineage>
</organism>
<protein>
    <submittedName>
        <fullName evidence="1">Uncharacterized protein</fullName>
    </submittedName>
</protein>
<name>A0AAD5WJP6_PARTN</name>
<reference evidence="1" key="1">
    <citation type="submission" date="2021-06" db="EMBL/GenBank/DDBJ databases">
        <title>Parelaphostrongylus tenuis whole genome reference sequence.</title>
        <authorList>
            <person name="Garwood T.J."/>
            <person name="Larsen P.A."/>
            <person name="Fountain-Jones N.M."/>
            <person name="Garbe J.R."/>
            <person name="Macchietto M.G."/>
            <person name="Kania S.A."/>
            <person name="Gerhold R.W."/>
            <person name="Richards J.E."/>
            <person name="Wolf T.M."/>
        </authorList>
    </citation>
    <scope>NUCLEOTIDE SEQUENCE</scope>
    <source>
        <strain evidence="1">MNPRO001-30</strain>
        <tissue evidence="1">Meninges</tissue>
    </source>
</reference>
<evidence type="ECO:0000313" key="1">
    <source>
        <dbReference type="EMBL" id="KAJ1373099.1"/>
    </source>
</evidence>